<name>A0AAE0VP56_9BIVA</name>
<organism evidence="1 2">
    <name type="scientific">Potamilus streckersoni</name>
    <dbReference type="NCBI Taxonomy" id="2493646"/>
    <lineage>
        <taxon>Eukaryota</taxon>
        <taxon>Metazoa</taxon>
        <taxon>Spiralia</taxon>
        <taxon>Lophotrochozoa</taxon>
        <taxon>Mollusca</taxon>
        <taxon>Bivalvia</taxon>
        <taxon>Autobranchia</taxon>
        <taxon>Heteroconchia</taxon>
        <taxon>Palaeoheterodonta</taxon>
        <taxon>Unionida</taxon>
        <taxon>Unionoidea</taxon>
        <taxon>Unionidae</taxon>
        <taxon>Ambleminae</taxon>
        <taxon>Lampsilini</taxon>
        <taxon>Potamilus</taxon>
    </lineage>
</organism>
<dbReference type="Proteomes" id="UP001195483">
    <property type="component" value="Unassembled WGS sequence"/>
</dbReference>
<sequence>MATASYTLQDRHNDVAEGSTIAIRDNEISSLDNSFQDPIYSATKEVDRSCSDEHTELDALEKYFYHSHELSDMFARSVAQLSTIEEVSSLRQRVSLLSTNTTDDDIDELNAEELLNERALIFKSISITNTSRSSLARSPCNIMQIRPSCHLEKIEQSILMKENLKYRKFLYTLKFNIINLFSAYTTCGLWNLLKFLQDDEEEIEWTKLFTTTPIETAIRNIQMLFLTLDLAIFVRLVECFEPPTAKYDRTHGNDILR</sequence>
<protein>
    <submittedName>
        <fullName evidence="1">Uncharacterized protein</fullName>
    </submittedName>
</protein>
<reference evidence="1" key="2">
    <citation type="journal article" date="2021" name="Genome Biol. Evol.">
        <title>Developing a high-quality reference genome for a parasitic bivalve with doubly uniparental inheritance (Bivalvia: Unionida).</title>
        <authorList>
            <person name="Smith C.H."/>
        </authorList>
    </citation>
    <scope>NUCLEOTIDE SEQUENCE</scope>
    <source>
        <strain evidence="1">CHS0354</strain>
        <tissue evidence="1">Mantle</tissue>
    </source>
</reference>
<proteinExistence type="predicted"/>
<keyword evidence="2" id="KW-1185">Reference proteome</keyword>
<accession>A0AAE0VP56</accession>
<evidence type="ECO:0000313" key="1">
    <source>
        <dbReference type="EMBL" id="KAK3583890.1"/>
    </source>
</evidence>
<gene>
    <name evidence="1" type="ORF">CHS0354_033666</name>
</gene>
<evidence type="ECO:0000313" key="2">
    <source>
        <dbReference type="Proteomes" id="UP001195483"/>
    </source>
</evidence>
<reference evidence="1" key="1">
    <citation type="journal article" date="2021" name="Genome Biol. Evol.">
        <title>A High-Quality Reference Genome for a Parasitic Bivalve with Doubly Uniparental Inheritance (Bivalvia: Unionida).</title>
        <authorList>
            <person name="Smith C.H."/>
        </authorList>
    </citation>
    <scope>NUCLEOTIDE SEQUENCE</scope>
    <source>
        <strain evidence="1">CHS0354</strain>
    </source>
</reference>
<dbReference type="AlphaFoldDB" id="A0AAE0VP56"/>
<reference evidence="1" key="3">
    <citation type="submission" date="2023-05" db="EMBL/GenBank/DDBJ databases">
        <authorList>
            <person name="Smith C.H."/>
        </authorList>
    </citation>
    <scope>NUCLEOTIDE SEQUENCE</scope>
    <source>
        <strain evidence="1">CHS0354</strain>
        <tissue evidence="1">Mantle</tissue>
    </source>
</reference>
<dbReference type="EMBL" id="JAEAOA010001970">
    <property type="protein sequence ID" value="KAK3583890.1"/>
    <property type="molecule type" value="Genomic_DNA"/>
</dbReference>
<comment type="caution">
    <text evidence="1">The sequence shown here is derived from an EMBL/GenBank/DDBJ whole genome shotgun (WGS) entry which is preliminary data.</text>
</comment>